<dbReference type="SUPFAM" id="SSF55729">
    <property type="entry name" value="Acyl-CoA N-acyltransferases (Nat)"/>
    <property type="match status" value="1"/>
</dbReference>
<organism evidence="5 6">
    <name type="scientific">Rhodanobacter terrae</name>
    <dbReference type="NCBI Taxonomy" id="418647"/>
    <lineage>
        <taxon>Bacteria</taxon>
        <taxon>Pseudomonadati</taxon>
        <taxon>Pseudomonadota</taxon>
        <taxon>Gammaproteobacteria</taxon>
        <taxon>Lysobacterales</taxon>
        <taxon>Rhodanobacteraceae</taxon>
        <taxon>Rhodanobacter</taxon>
    </lineage>
</organism>
<dbReference type="EMBL" id="JBHSNG010000002">
    <property type="protein sequence ID" value="MFC5579881.1"/>
    <property type="molecule type" value="Genomic_DNA"/>
</dbReference>
<proteinExistence type="predicted"/>
<feature type="domain" description="N-acetyltransferase" evidence="4">
    <location>
        <begin position="153"/>
        <end position="295"/>
    </location>
</feature>
<evidence type="ECO:0000313" key="5">
    <source>
        <dbReference type="EMBL" id="MFC5579881.1"/>
    </source>
</evidence>
<dbReference type="InterPro" id="IPR036390">
    <property type="entry name" value="WH_DNA-bd_sf"/>
</dbReference>
<dbReference type="PROSITE" id="PS50995">
    <property type="entry name" value="HTH_MARR_2"/>
    <property type="match status" value="1"/>
</dbReference>
<accession>A0ABW0SSA0</accession>
<dbReference type="PROSITE" id="PS51186">
    <property type="entry name" value="GNAT"/>
    <property type="match status" value="1"/>
</dbReference>
<dbReference type="InterPro" id="IPR000182">
    <property type="entry name" value="GNAT_dom"/>
</dbReference>
<dbReference type="CDD" id="cd04301">
    <property type="entry name" value="NAT_SF"/>
    <property type="match status" value="1"/>
</dbReference>
<dbReference type="PANTHER" id="PTHR43877:SF2">
    <property type="entry name" value="AMINOALKYLPHOSPHONATE N-ACETYLTRANSFERASE-RELATED"/>
    <property type="match status" value="1"/>
</dbReference>
<keyword evidence="1 5" id="KW-0808">Transferase</keyword>
<gene>
    <name evidence="5" type="ORF">ACFPPB_01940</name>
</gene>
<dbReference type="Gene3D" id="3.40.630.30">
    <property type="match status" value="1"/>
</dbReference>
<reference evidence="6" key="1">
    <citation type="journal article" date="2019" name="Int. J. Syst. Evol. Microbiol.">
        <title>The Global Catalogue of Microorganisms (GCM) 10K type strain sequencing project: providing services to taxonomists for standard genome sequencing and annotation.</title>
        <authorList>
            <consortium name="The Broad Institute Genomics Platform"/>
            <consortium name="The Broad Institute Genome Sequencing Center for Infectious Disease"/>
            <person name="Wu L."/>
            <person name="Ma J."/>
        </authorList>
    </citation>
    <scope>NUCLEOTIDE SEQUENCE [LARGE SCALE GENOMIC DNA]</scope>
    <source>
        <strain evidence="6">CGMCC 1.13587</strain>
    </source>
</reference>
<dbReference type="Pfam" id="PF12802">
    <property type="entry name" value="MarR_2"/>
    <property type="match status" value="1"/>
</dbReference>
<keyword evidence="6" id="KW-1185">Reference proteome</keyword>
<name>A0ABW0SSA0_9GAMM</name>
<protein>
    <submittedName>
        <fullName evidence="5">GNAT family N-acetyltransferase</fullName>
        <ecNumber evidence="5">2.3.1.-</ecNumber>
    </submittedName>
</protein>
<dbReference type="InterPro" id="IPR000835">
    <property type="entry name" value="HTH_MarR-typ"/>
</dbReference>
<feature type="domain" description="HTH marR-type" evidence="3">
    <location>
        <begin position="2"/>
        <end position="136"/>
    </location>
</feature>
<dbReference type="SUPFAM" id="SSF46785">
    <property type="entry name" value="Winged helix' DNA-binding domain"/>
    <property type="match status" value="1"/>
</dbReference>
<evidence type="ECO:0000313" key="6">
    <source>
        <dbReference type="Proteomes" id="UP001596111"/>
    </source>
</evidence>
<dbReference type="PANTHER" id="PTHR43877">
    <property type="entry name" value="AMINOALKYLPHOSPHONATE N-ACETYLTRANSFERASE-RELATED-RELATED"/>
    <property type="match status" value="1"/>
</dbReference>
<evidence type="ECO:0000259" key="4">
    <source>
        <dbReference type="PROSITE" id="PS51186"/>
    </source>
</evidence>
<dbReference type="EC" id="2.3.1.-" evidence="5"/>
<keyword evidence="2 5" id="KW-0012">Acyltransferase</keyword>
<comment type="caution">
    <text evidence="5">The sequence shown here is derived from an EMBL/GenBank/DDBJ whole genome shotgun (WGS) entry which is preliminary data.</text>
</comment>
<dbReference type="InterPro" id="IPR050832">
    <property type="entry name" value="Bact_Acetyltransf"/>
</dbReference>
<evidence type="ECO:0000256" key="1">
    <source>
        <dbReference type="ARBA" id="ARBA00022679"/>
    </source>
</evidence>
<evidence type="ECO:0000256" key="2">
    <source>
        <dbReference type="ARBA" id="ARBA00023315"/>
    </source>
</evidence>
<dbReference type="Proteomes" id="UP001596111">
    <property type="component" value="Unassembled WGS sequence"/>
</dbReference>
<dbReference type="InterPro" id="IPR036388">
    <property type="entry name" value="WH-like_DNA-bd_sf"/>
</dbReference>
<dbReference type="InterPro" id="IPR016181">
    <property type="entry name" value="Acyl_CoA_acyltransferase"/>
</dbReference>
<dbReference type="RefSeq" id="WP_377323879.1">
    <property type="nucleotide sequence ID" value="NZ_JBHSNG010000002.1"/>
</dbReference>
<sequence>MDTEQFRQVRRFNRVVTERIGVLSDNYLGSGRPLGEARLLFEIGRGGANVRDLRARLSLDSGYLSRLLRSLERQGLATSQRAADDARVRRVALTPKGRKEWSLLDRRSQDLAISLLAPLGDRQRERLLAAMEEVERLMRASSVAIEAADPGSADARLCVEAYFHELEERFETGFDPARSTSADPGELVPPAGIFLVARLDGQPVGCGALKVTGRRVGEIKRMWVAPSARGMGIAQRLLEALEKHAVEFGLDVLQLDTNRSLDEARALYARNGYAEIPPYNTNPYAHHWYEKRGLRRRTSPGSKWVGMRP</sequence>
<evidence type="ECO:0000259" key="3">
    <source>
        <dbReference type="PROSITE" id="PS50995"/>
    </source>
</evidence>
<dbReference type="Gene3D" id="1.10.10.10">
    <property type="entry name" value="Winged helix-like DNA-binding domain superfamily/Winged helix DNA-binding domain"/>
    <property type="match status" value="1"/>
</dbReference>
<dbReference type="Pfam" id="PF00583">
    <property type="entry name" value="Acetyltransf_1"/>
    <property type="match status" value="1"/>
</dbReference>
<dbReference type="GO" id="GO:0016746">
    <property type="term" value="F:acyltransferase activity"/>
    <property type="evidence" value="ECO:0007669"/>
    <property type="project" value="UniProtKB-KW"/>
</dbReference>